<dbReference type="InterPro" id="IPR039448">
    <property type="entry name" value="Beta_helix"/>
</dbReference>
<reference evidence="7 8" key="1">
    <citation type="submission" date="2016-06" db="EMBL/GenBank/DDBJ databases">
        <authorList>
            <person name="Kjaerup R.B."/>
            <person name="Dalgaard T.S."/>
            <person name="Juul-Madsen H.R."/>
        </authorList>
    </citation>
    <scope>NUCLEOTIDE SEQUENCE [LARGE SCALE GENOMIC DNA]</scope>
    <source>
        <strain evidence="7 8">DSM 45626</strain>
    </source>
</reference>
<evidence type="ECO:0000256" key="4">
    <source>
        <dbReference type="SAM" id="SignalP"/>
    </source>
</evidence>
<keyword evidence="3 4" id="KW-0732">Signal</keyword>
<dbReference type="SUPFAM" id="SSF51126">
    <property type="entry name" value="Pectin lyase-like"/>
    <property type="match status" value="1"/>
</dbReference>
<sequence length="513" mass="52282">MTSEHRRTAGRVAAVLLLAGAALAGPAAPAAAATQTPVADATVDAARPTRNDGTAVSLRVDGSPRQVAYLRFDVTGAGDEPSAVLRLYAETASSTGLSVHGVSADDWREDTLTYQNAPPIGPVVASSGPTAADTWLSVDVSSLVTGDGPVTLALSTSNDTGFRLTSREGVGTRRPQLIVPAPPNPSPYTISRVGATTYSAVSEVTGQTWTGSLKSVVESAAADVNRLGGGTIAFTAGTFDLGTEYFKLEGLRNVTFAGAGMDLTLIRNSSSAAADTEPFNTKGMDGGVVRDLTVSAGGPPRTTSDALDFDDGNNMLVERVRVTASRGRGIVFDGKNQTWTSMGNTVRDCQVSGTASDGIELLATSGDTVTGCVITDVGGHGVQINRSSPTADQPNKTADHNVVSGNRIDQAGQAGINVDGGNDNHLVDNQVTNSADDTAGRDGIRITTATAVPCAGNVVTGNVATDSQAVRTQRYGLNIASAGCTATVVGPGNNLTGNLSGAIRDAGTATVYR</sequence>
<feature type="chain" id="PRO_5039430438" evidence="4">
    <location>
        <begin position="25"/>
        <end position="513"/>
    </location>
</feature>
<evidence type="ECO:0000313" key="7">
    <source>
        <dbReference type="EMBL" id="SCF08201.1"/>
    </source>
</evidence>
<evidence type="ECO:0000256" key="3">
    <source>
        <dbReference type="ARBA" id="ARBA00022729"/>
    </source>
</evidence>
<evidence type="ECO:0000256" key="1">
    <source>
        <dbReference type="ARBA" id="ARBA00004613"/>
    </source>
</evidence>
<dbReference type="SMART" id="SM00710">
    <property type="entry name" value="PbH1"/>
    <property type="match status" value="6"/>
</dbReference>
<comment type="subcellular location">
    <subcellularLocation>
        <location evidence="1">Secreted</location>
    </subcellularLocation>
</comment>
<evidence type="ECO:0000256" key="2">
    <source>
        <dbReference type="ARBA" id="ARBA00022525"/>
    </source>
</evidence>
<dbReference type="GO" id="GO:0005576">
    <property type="term" value="C:extracellular region"/>
    <property type="evidence" value="ECO:0007669"/>
    <property type="project" value="UniProtKB-SubCell"/>
</dbReference>
<dbReference type="InterPro" id="IPR006311">
    <property type="entry name" value="TAT_signal"/>
</dbReference>
<accession>A0A1C4XJ48</accession>
<dbReference type="AlphaFoldDB" id="A0A1C4XJ48"/>
<dbReference type="Gene3D" id="2.160.20.10">
    <property type="entry name" value="Single-stranded right-handed beta-helix, Pectin lyase-like"/>
    <property type="match status" value="1"/>
</dbReference>
<dbReference type="InterPro" id="IPR006626">
    <property type="entry name" value="PbH1"/>
</dbReference>
<feature type="domain" description="Carbohydrate-binding module family 96" evidence="6">
    <location>
        <begin position="32"/>
        <end position="179"/>
    </location>
</feature>
<organism evidence="7 8">
    <name type="scientific">Micromonospora haikouensis</name>
    <dbReference type="NCBI Taxonomy" id="686309"/>
    <lineage>
        <taxon>Bacteria</taxon>
        <taxon>Bacillati</taxon>
        <taxon>Actinomycetota</taxon>
        <taxon>Actinomycetes</taxon>
        <taxon>Micromonosporales</taxon>
        <taxon>Micromonosporaceae</taxon>
        <taxon>Micromonospora</taxon>
    </lineage>
</organism>
<dbReference type="InterPro" id="IPR012334">
    <property type="entry name" value="Pectin_lyas_fold"/>
</dbReference>
<evidence type="ECO:0000259" key="5">
    <source>
        <dbReference type="Pfam" id="PF13229"/>
    </source>
</evidence>
<feature type="signal peptide" evidence="4">
    <location>
        <begin position="1"/>
        <end position="24"/>
    </location>
</feature>
<dbReference type="Proteomes" id="UP000199375">
    <property type="component" value="Unassembled WGS sequence"/>
</dbReference>
<proteinExistence type="predicted"/>
<dbReference type="NCBIfam" id="NF033679">
    <property type="entry name" value="DNRLRE_dom"/>
    <property type="match status" value="1"/>
</dbReference>
<dbReference type="Pfam" id="PF24517">
    <property type="entry name" value="CBM96"/>
    <property type="match status" value="1"/>
</dbReference>
<gene>
    <name evidence="7" type="ORF">GA0070558_1267</name>
</gene>
<evidence type="ECO:0000313" key="8">
    <source>
        <dbReference type="Proteomes" id="UP000199375"/>
    </source>
</evidence>
<protein>
    <submittedName>
        <fullName evidence="7">Right handed beta helix region</fullName>
    </submittedName>
</protein>
<evidence type="ECO:0000259" key="6">
    <source>
        <dbReference type="Pfam" id="PF24517"/>
    </source>
</evidence>
<dbReference type="InterPro" id="IPR011050">
    <property type="entry name" value="Pectin_lyase_fold/virulence"/>
</dbReference>
<feature type="domain" description="Right handed beta helix" evidence="5">
    <location>
        <begin position="303"/>
        <end position="451"/>
    </location>
</feature>
<dbReference type="PROSITE" id="PS51318">
    <property type="entry name" value="TAT"/>
    <property type="match status" value="1"/>
</dbReference>
<name>A0A1C4XJ48_9ACTN</name>
<dbReference type="EMBL" id="FMCW01000026">
    <property type="protein sequence ID" value="SCF08201.1"/>
    <property type="molecule type" value="Genomic_DNA"/>
</dbReference>
<keyword evidence="2" id="KW-0964">Secreted</keyword>
<dbReference type="InterPro" id="IPR055372">
    <property type="entry name" value="CBM96"/>
</dbReference>
<dbReference type="Pfam" id="PF13229">
    <property type="entry name" value="Beta_helix"/>
    <property type="match status" value="1"/>
</dbReference>